<comment type="function">
    <text evidence="1">Component of the Mediator complex, a coactivator involved in the regulated transcription of nearly all RNA polymerase II-dependent genes. Mediator functions as a bridge to convey information from gene-specific regulatory proteins to the basal RNA polymerase II transcription machinery. Mediator is recruited to promoters by direct interactions with regulatory proteins and serves as a scaffold for the assembly of a functional preinitiation complex with RNA polymerase II and the general transcription factors.</text>
</comment>
<keyword evidence="1" id="KW-0805">Transcription regulation</keyword>
<comment type="subcellular location">
    <subcellularLocation>
        <location evidence="1">Nucleus</location>
    </subcellularLocation>
</comment>
<dbReference type="Gramene" id="KMS94128">
    <property type="protein sequence ID" value="KMS94128"/>
    <property type="gene ID" value="BVRB_024520"/>
</dbReference>
<protein>
    <recommendedName>
        <fullName evidence="1">Mediator of RNA polymerase II transcription subunit 14</fullName>
    </recommendedName>
    <alternativeName>
        <fullName evidence="1">Mediator complex subunit 14</fullName>
    </alternativeName>
</protein>
<organism evidence="3 4">
    <name type="scientific">Beta vulgaris subsp. vulgaris</name>
    <name type="common">Beet</name>
    <dbReference type="NCBI Taxonomy" id="3555"/>
    <lineage>
        <taxon>Eukaryota</taxon>
        <taxon>Viridiplantae</taxon>
        <taxon>Streptophyta</taxon>
        <taxon>Embryophyta</taxon>
        <taxon>Tracheophyta</taxon>
        <taxon>Spermatophyta</taxon>
        <taxon>Magnoliopsida</taxon>
        <taxon>eudicotyledons</taxon>
        <taxon>Gunneridae</taxon>
        <taxon>Pentapetalae</taxon>
        <taxon>Caryophyllales</taxon>
        <taxon>Chenopodiaceae</taxon>
        <taxon>Betoideae</taxon>
        <taxon>Beta</taxon>
    </lineage>
</organism>
<dbReference type="Proteomes" id="UP000035740">
    <property type="component" value="Unassembled WGS sequence"/>
</dbReference>
<comment type="similarity">
    <text evidence="1">Belongs to the Mediator complex subunit 14 family.</text>
</comment>
<reference evidence="3 4" key="1">
    <citation type="journal article" date="2014" name="Nature">
        <title>The genome of the recently domesticated crop plant sugar beet (Beta vulgaris).</title>
        <authorList>
            <person name="Dohm J.C."/>
            <person name="Minoche A.E."/>
            <person name="Holtgrawe D."/>
            <person name="Capella-Gutierrez S."/>
            <person name="Zakrzewski F."/>
            <person name="Tafer H."/>
            <person name="Rupp O."/>
            <person name="Sorensen T.R."/>
            <person name="Stracke R."/>
            <person name="Reinhardt R."/>
            <person name="Goesmann A."/>
            <person name="Kraft T."/>
            <person name="Schulz B."/>
            <person name="Stadler P.F."/>
            <person name="Schmidt T."/>
            <person name="Gabaldon T."/>
            <person name="Lehrach H."/>
            <person name="Weisshaar B."/>
            <person name="Himmelbauer H."/>
        </authorList>
    </citation>
    <scope>NUCLEOTIDE SEQUENCE [LARGE SCALE GENOMIC DNA]</scope>
    <source>
        <tissue evidence="3">Taproot</tissue>
    </source>
</reference>
<name>A0A0J8B2P2_BETVV</name>
<dbReference type="AlphaFoldDB" id="A0A0J8B2P2"/>
<dbReference type="EMBL" id="KQ095901">
    <property type="protein sequence ID" value="KMS94128.1"/>
    <property type="molecule type" value="Genomic_DNA"/>
</dbReference>
<sequence length="208" mass="24624">MLNERAHLSLHLVAIRYGVERHCTFERVFVRPRSRAHSRLTATMPRRTGPHAASANVSIARVCQAVLQRSQNVPICEDVDKRYIIYDYLCSVRYRLLRILMIIQWVSRSKAPLEQLTILNDYIDEKNRIYRRYAHRLCIQAAQIEQNLYPAWDVETAMHLLCHGRYPWFSVKSVSWPDVILPRRNITQARCRRDGRHRGANCCHEWML</sequence>
<proteinExistence type="inferred from homology"/>
<evidence type="ECO:0000256" key="1">
    <source>
        <dbReference type="RuleBase" id="RU365082"/>
    </source>
</evidence>
<dbReference type="GO" id="GO:0016592">
    <property type="term" value="C:mediator complex"/>
    <property type="evidence" value="ECO:0007669"/>
    <property type="project" value="UniProtKB-UniRule"/>
</dbReference>
<keyword evidence="1" id="KW-0010">Activator</keyword>
<dbReference type="Pfam" id="PF08638">
    <property type="entry name" value="Med14"/>
    <property type="match status" value="1"/>
</dbReference>
<feature type="domain" description="Mediator complex subunit MED14 N-terminal" evidence="2">
    <location>
        <begin position="73"/>
        <end position="173"/>
    </location>
</feature>
<keyword evidence="1" id="KW-0539">Nucleus</keyword>
<keyword evidence="1" id="KW-0804">Transcription</keyword>
<evidence type="ECO:0000313" key="4">
    <source>
        <dbReference type="Proteomes" id="UP000035740"/>
    </source>
</evidence>
<accession>A0A0J8B2P2</accession>
<evidence type="ECO:0000313" key="3">
    <source>
        <dbReference type="EMBL" id="KMS94128.1"/>
    </source>
</evidence>
<evidence type="ECO:0000259" key="2">
    <source>
        <dbReference type="Pfam" id="PF08638"/>
    </source>
</evidence>
<keyword evidence="4" id="KW-1185">Reference proteome</keyword>
<dbReference type="InterPro" id="IPR055122">
    <property type="entry name" value="Med14_N"/>
</dbReference>
<comment type="subunit">
    <text evidence="1">Component of the Mediator complex.</text>
</comment>
<dbReference type="GO" id="GO:0003712">
    <property type="term" value="F:transcription coregulator activity"/>
    <property type="evidence" value="ECO:0007669"/>
    <property type="project" value="UniProtKB-UniRule"/>
</dbReference>
<gene>
    <name evidence="3" type="ORF">BVRB_024520</name>
</gene>